<dbReference type="PANTHER" id="PTHR31310">
    <property type="match status" value="1"/>
</dbReference>
<dbReference type="InterPro" id="IPR026841">
    <property type="entry name" value="Aur1/Ipt1"/>
</dbReference>
<feature type="compositionally biased region" description="Polar residues" evidence="5">
    <location>
        <begin position="461"/>
        <end position="481"/>
    </location>
</feature>
<feature type="transmembrane region" description="Helical" evidence="6">
    <location>
        <begin position="82"/>
        <end position="103"/>
    </location>
</feature>
<feature type="domain" description="Phosphatidic acid phosphatase type 2/haloperoxidase" evidence="7">
    <location>
        <begin position="171"/>
        <end position="310"/>
    </location>
</feature>
<organism evidence="8 9">
    <name type="scientific">Actinomortierella ambigua</name>
    <dbReference type="NCBI Taxonomy" id="1343610"/>
    <lineage>
        <taxon>Eukaryota</taxon>
        <taxon>Fungi</taxon>
        <taxon>Fungi incertae sedis</taxon>
        <taxon>Mucoromycota</taxon>
        <taxon>Mortierellomycotina</taxon>
        <taxon>Mortierellomycetes</taxon>
        <taxon>Mortierellales</taxon>
        <taxon>Mortierellaceae</taxon>
        <taxon>Actinomortierella</taxon>
    </lineage>
</organism>
<protein>
    <submittedName>
        <fullName evidence="8">Aureobasidin resistance protein Aur1</fullName>
    </submittedName>
</protein>
<dbReference type="GO" id="GO:0030148">
    <property type="term" value="P:sphingolipid biosynthetic process"/>
    <property type="evidence" value="ECO:0007669"/>
    <property type="project" value="TreeGrafter"/>
</dbReference>
<feature type="compositionally biased region" description="Acidic residues" evidence="5">
    <location>
        <begin position="363"/>
        <end position="374"/>
    </location>
</feature>
<keyword evidence="2 6" id="KW-0812">Transmembrane</keyword>
<dbReference type="InterPro" id="IPR000326">
    <property type="entry name" value="PAP2/HPO"/>
</dbReference>
<feature type="transmembrane region" description="Helical" evidence="6">
    <location>
        <begin position="40"/>
        <end position="61"/>
    </location>
</feature>
<evidence type="ECO:0000256" key="1">
    <source>
        <dbReference type="ARBA" id="ARBA00004141"/>
    </source>
</evidence>
<dbReference type="OrthoDB" id="5784at2759"/>
<feature type="compositionally biased region" description="Low complexity" evidence="5">
    <location>
        <begin position="635"/>
        <end position="665"/>
    </location>
</feature>
<sequence length="671" mass="73276">MPAAAAKIQLRGHHSFVAAKACFRQALRDLRRHRWTLYDLQYLLCASILIFCFFVIEKPLWFKLPILLVSSLLLIPRTTRAFLLPFAPIAAYLVLFYTCRFIPASWRPHIFTSVLPALENILYGGNVSELLAAETSPTKDILAWIPYGVGHFVLPFVTAFNVYWFAPKGTLPVYARTFGYMSIAGVMTQLVFPCAPPWYEKNYGALEPATYSMNGDPGGLARVDDILGTNMYKSTFTASPLVFGAFPSLHSADAWLLALFTVFTFGPLAIPFVVTYVLWIWWSTMYLGHHYVVDLVGGAGYAVVAFWIGSFFLPALFPNDDDDLEGIYHEKQTLFEDVGDDLDDFVGYNFTKKAHGWEQPAHDDDDDDKDDELAREDVNSNNTEEAHEPTSENEALFFLRSEVTTADVVVEVPDDTASLTSTVVAPISSPAMQEKSHNNKRQSWNGWQGYEAWGPVLASVNSPNVTPRHSPANSPRTSSARPLSFAFPTRSGSTGSNHSSIHRHSRRDSVQSTGSSSSSVTTLNLDVEANAVLVAAAASSSSSTSAGSSSSSKRDSVVLMLSKATLDTIEEQAGSSLSRAKTTKAGGRSGRRPNRLDLDLSDNGEGCSSSSPSPSFSQFSSPSDDTCVDTDVDSHSNSSSSRPNSPRSFVASMSGSLSTSSAAYSKRFKDD</sequence>
<dbReference type="PANTHER" id="PTHR31310:SF11">
    <property type="entry name" value="INOSITOL PHOSPHORYLCERAMIDE SYNTHASE CATALYTIC SUBUNIT AUR1"/>
    <property type="match status" value="1"/>
</dbReference>
<dbReference type="GO" id="GO:0070916">
    <property type="term" value="C:inositol phosphoceramide synthase complex"/>
    <property type="evidence" value="ECO:0007669"/>
    <property type="project" value="TreeGrafter"/>
</dbReference>
<keyword evidence="9" id="KW-1185">Reference proteome</keyword>
<dbReference type="SMART" id="SM00014">
    <property type="entry name" value="acidPPc"/>
    <property type="match status" value="1"/>
</dbReference>
<dbReference type="Gene3D" id="1.20.144.10">
    <property type="entry name" value="Phosphatidic acid phosphatase type 2/haloperoxidase"/>
    <property type="match status" value="1"/>
</dbReference>
<feature type="region of interest" description="Disordered" evidence="5">
    <location>
        <begin position="573"/>
        <end position="671"/>
    </location>
</feature>
<comment type="subcellular location">
    <subcellularLocation>
        <location evidence="1">Membrane</location>
        <topology evidence="1">Multi-pass membrane protein</topology>
    </subcellularLocation>
</comment>
<evidence type="ECO:0000313" key="9">
    <source>
        <dbReference type="Proteomes" id="UP000807716"/>
    </source>
</evidence>
<evidence type="ECO:0000256" key="4">
    <source>
        <dbReference type="ARBA" id="ARBA00023136"/>
    </source>
</evidence>
<dbReference type="Proteomes" id="UP000807716">
    <property type="component" value="Unassembled WGS sequence"/>
</dbReference>
<proteinExistence type="predicted"/>
<gene>
    <name evidence="8" type="primary">IPC1</name>
    <name evidence="8" type="ORF">DFQ27_002475</name>
</gene>
<feature type="compositionally biased region" description="Low complexity" evidence="5">
    <location>
        <begin position="510"/>
        <end position="520"/>
    </location>
</feature>
<accession>A0A9P6QAT8</accession>
<feature type="transmembrane region" description="Helical" evidence="6">
    <location>
        <begin position="144"/>
        <end position="166"/>
    </location>
</feature>
<feature type="transmembrane region" description="Helical" evidence="6">
    <location>
        <begin position="254"/>
        <end position="279"/>
    </location>
</feature>
<dbReference type="SUPFAM" id="SSF48317">
    <property type="entry name" value="Acid phosphatase/Vanadium-dependent haloperoxidase"/>
    <property type="match status" value="1"/>
</dbReference>
<dbReference type="EMBL" id="JAAAJB010000193">
    <property type="protein sequence ID" value="KAG0262248.1"/>
    <property type="molecule type" value="Genomic_DNA"/>
</dbReference>
<dbReference type="GO" id="GO:0016020">
    <property type="term" value="C:membrane"/>
    <property type="evidence" value="ECO:0007669"/>
    <property type="project" value="UniProtKB-SubCell"/>
</dbReference>
<evidence type="ECO:0000256" key="5">
    <source>
        <dbReference type="SAM" id="MobiDB-lite"/>
    </source>
</evidence>
<dbReference type="Pfam" id="PF14378">
    <property type="entry name" value="PAP2_3"/>
    <property type="match status" value="1"/>
</dbReference>
<feature type="region of interest" description="Disordered" evidence="5">
    <location>
        <begin position="357"/>
        <end position="393"/>
    </location>
</feature>
<evidence type="ECO:0000256" key="3">
    <source>
        <dbReference type="ARBA" id="ARBA00022989"/>
    </source>
</evidence>
<feature type="compositionally biased region" description="Low complexity" evidence="5">
    <location>
        <begin position="608"/>
        <end position="625"/>
    </location>
</feature>
<evidence type="ECO:0000259" key="7">
    <source>
        <dbReference type="SMART" id="SM00014"/>
    </source>
</evidence>
<evidence type="ECO:0000256" key="2">
    <source>
        <dbReference type="ARBA" id="ARBA00022692"/>
    </source>
</evidence>
<dbReference type="AlphaFoldDB" id="A0A9P6QAT8"/>
<evidence type="ECO:0000313" key="8">
    <source>
        <dbReference type="EMBL" id="KAG0262248.1"/>
    </source>
</evidence>
<name>A0A9P6QAT8_9FUNG</name>
<keyword evidence="3 6" id="KW-1133">Transmembrane helix</keyword>
<dbReference type="GO" id="GO:0006676">
    <property type="term" value="P:mannosyl diphosphorylinositol ceramide metabolic process"/>
    <property type="evidence" value="ECO:0007669"/>
    <property type="project" value="TreeGrafter"/>
</dbReference>
<feature type="transmembrane region" description="Helical" evidence="6">
    <location>
        <begin position="291"/>
        <end position="317"/>
    </location>
</feature>
<reference evidence="8" key="1">
    <citation type="journal article" date="2020" name="Fungal Divers.">
        <title>Resolving the Mortierellaceae phylogeny through synthesis of multi-gene phylogenetics and phylogenomics.</title>
        <authorList>
            <person name="Vandepol N."/>
            <person name="Liber J."/>
            <person name="Desiro A."/>
            <person name="Na H."/>
            <person name="Kennedy M."/>
            <person name="Barry K."/>
            <person name="Grigoriev I.V."/>
            <person name="Miller A.N."/>
            <person name="O'Donnell K."/>
            <person name="Stajich J.E."/>
            <person name="Bonito G."/>
        </authorList>
    </citation>
    <scope>NUCLEOTIDE SEQUENCE</scope>
    <source>
        <strain evidence="8">BC1065</strain>
    </source>
</reference>
<evidence type="ECO:0000256" key="6">
    <source>
        <dbReference type="SAM" id="Phobius"/>
    </source>
</evidence>
<dbReference type="InterPro" id="IPR052185">
    <property type="entry name" value="IPC_Synthase-Related"/>
</dbReference>
<dbReference type="CDD" id="cd03386">
    <property type="entry name" value="PAP2_Aur1_like"/>
    <property type="match status" value="1"/>
</dbReference>
<comment type="caution">
    <text evidence="8">The sequence shown here is derived from an EMBL/GenBank/DDBJ whole genome shotgun (WGS) entry which is preliminary data.</text>
</comment>
<dbReference type="InterPro" id="IPR036938">
    <property type="entry name" value="PAP2/HPO_sf"/>
</dbReference>
<keyword evidence="4 6" id="KW-0472">Membrane</keyword>
<feature type="transmembrane region" description="Helical" evidence="6">
    <location>
        <begin position="178"/>
        <end position="199"/>
    </location>
</feature>
<feature type="region of interest" description="Disordered" evidence="5">
    <location>
        <begin position="461"/>
        <end position="520"/>
    </location>
</feature>